<keyword evidence="1" id="KW-0472">Membrane</keyword>
<dbReference type="EMBL" id="GAKP01019449">
    <property type="protein sequence ID" value="JAC39503.1"/>
    <property type="molecule type" value="Transcribed_RNA"/>
</dbReference>
<keyword evidence="1" id="KW-1133">Transmembrane helix</keyword>
<evidence type="ECO:0000313" key="2">
    <source>
        <dbReference type="EMBL" id="JAC39504.1"/>
    </source>
</evidence>
<reference evidence="2" key="1">
    <citation type="journal article" date="2014" name="BMC Genomics">
        <title>Characterizing the developmental transcriptome of the oriental fruit fly, Bactrocera dorsalis (Diptera: Tephritidae) through comparative genomic analysis with Drosophila melanogaster utilizing modENCODE datasets.</title>
        <authorList>
            <person name="Geib S.M."/>
            <person name="Calla B."/>
            <person name="Hall B."/>
            <person name="Hou S."/>
            <person name="Manoukis N.C."/>
        </authorList>
    </citation>
    <scope>NUCLEOTIDE SEQUENCE</scope>
    <source>
        <strain evidence="2">Punador</strain>
    </source>
</reference>
<organism evidence="2">
    <name type="scientific">Bactrocera dorsalis</name>
    <name type="common">Oriental fruit fly</name>
    <name type="synonym">Dacus dorsalis</name>
    <dbReference type="NCBI Taxonomy" id="27457"/>
    <lineage>
        <taxon>Eukaryota</taxon>
        <taxon>Metazoa</taxon>
        <taxon>Ecdysozoa</taxon>
        <taxon>Arthropoda</taxon>
        <taxon>Hexapoda</taxon>
        <taxon>Insecta</taxon>
        <taxon>Pterygota</taxon>
        <taxon>Neoptera</taxon>
        <taxon>Endopterygota</taxon>
        <taxon>Diptera</taxon>
        <taxon>Brachycera</taxon>
        <taxon>Muscomorpha</taxon>
        <taxon>Tephritoidea</taxon>
        <taxon>Tephritidae</taxon>
        <taxon>Bactrocera</taxon>
        <taxon>Bactrocera</taxon>
    </lineage>
</organism>
<dbReference type="PANTHER" id="PTHR28434">
    <property type="entry name" value="PROTEIN C3ORF33"/>
    <property type="match status" value="1"/>
</dbReference>
<dbReference type="InterPro" id="IPR042421">
    <property type="entry name" value="C3orf33-like"/>
</dbReference>
<keyword evidence="1" id="KW-0812">Transmembrane</keyword>
<dbReference type="PANTHER" id="PTHR28434:SF1">
    <property type="entry name" value="PROTEIN C3ORF33"/>
    <property type="match status" value="1"/>
</dbReference>
<dbReference type="OrthoDB" id="6220511at2759"/>
<proteinExistence type="predicted"/>
<evidence type="ECO:0000256" key="1">
    <source>
        <dbReference type="SAM" id="Phobius"/>
    </source>
</evidence>
<protein>
    <submittedName>
        <fullName evidence="2">Uncharacterized protein</fullName>
    </submittedName>
</protein>
<dbReference type="EMBL" id="GAKP01019448">
    <property type="protein sequence ID" value="JAC39504.1"/>
    <property type="molecule type" value="Transcribed_RNA"/>
</dbReference>
<dbReference type="AlphaFoldDB" id="A0A034VAF6"/>
<dbReference type="EMBL" id="GAKP01019446">
    <property type="protein sequence ID" value="JAC39506.1"/>
    <property type="molecule type" value="Transcribed_RNA"/>
</dbReference>
<accession>A0A034VAF6</accession>
<feature type="transmembrane region" description="Helical" evidence="1">
    <location>
        <begin position="26"/>
        <end position="45"/>
    </location>
</feature>
<name>A0A034VAF6_BACDO</name>
<sequence length="241" mass="27346">METNSLTSYIVSKYEGLCNYMEQDTIGTQAAIYGTSGLMLLIAYIKRKPAYLVRPFKKPSHIPEKLINERIMHTGLIRDIKMKNQDTILLISHRPLIPIFASKDRVLPVKLPGIQVNGNGISWLQSCIVGRRATFLPLAKSKSDDFVVSQLCLVHPPKGGRLIDISETLLKLCFARFAPDEAAAVKRNVKYYDHLKKVEASALRKQSWVYWLAKHPSLWSMLLDAKAKIFSRKSLLPELVR</sequence>
<dbReference type="GO" id="GO:0005615">
    <property type="term" value="C:extracellular space"/>
    <property type="evidence" value="ECO:0007669"/>
    <property type="project" value="TreeGrafter"/>
</dbReference>